<dbReference type="AlphaFoldDB" id="A0ABC8K0C1"/>
<accession>A0ABC8K0C1</accession>
<keyword evidence="2" id="KW-1185">Reference proteome</keyword>
<sequence length="84" mass="9423">MDYNIKHSRSALKGGRRLEEVTLTKRLRELQKHTSFCIDIDMEILLVTFDEAVRNENNAVSMAISGMHGNFIDTSLASPSTIAL</sequence>
<protein>
    <submittedName>
        <fullName evidence="1">Uncharacterized protein</fullName>
    </submittedName>
</protein>
<proteinExistence type="predicted"/>
<gene>
    <name evidence="1" type="ORF">ERUC_LOCUS17205</name>
</gene>
<name>A0ABC8K0C1_ERUVS</name>
<reference evidence="1 2" key="1">
    <citation type="submission" date="2022-03" db="EMBL/GenBank/DDBJ databases">
        <authorList>
            <person name="Macdonald S."/>
            <person name="Ahmed S."/>
            <person name="Newling K."/>
        </authorList>
    </citation>
    <scope>NUCLEOTIDE SEQUENCE [LARGE SCALE GENOMIC DNA]</scope>
</reference>
<dbReference type="Proteomes" id="UP001642260">
    <property type="component" value="Unassembled WGS sequence"/>
</dbReference>
<dbReference type="EMBL" id="CAKOAT010157933">
    <property type="protein sequence ID" value="CAH8347759.1"/>
    <property type="molecule type" value="Genomic_DNA"/>
</dbReference>
<evidence type="ECO:0000313" key="2">
    <source>
        <dbReference type="Proteomes" id="UP001642260"/>
    </source>
</evidence>
<organism evidence="1 2">
    <name type="scientific">Eruca vesicaria subsp. sativa</name>
    <name type="common">Garden rocket</name>
    <name type="synonym">Eruca sativa</name>
    <dbReference type="NCBI Taxonomy" id="29727"/>
    <lineage>
        <taxon>Eukaryota</taxon>
        <taxon>Viridiplantae</taxon>
        <taxon>Streptophyta</taxon>
        <taxon>Embryophyta</taxon>
        <taxon>Tracheophyta</taxon>
        <taxon>Spermatophyta</taxon>
        <taxon>Magnoliopsida</taxon>
        <taxon>eudicotyledons</taxon>
        <taxon>Gunneridae</taxon>
        <taxon>Pentapetalae</taxon>
        <taxon>rosids</taxon>
        <taxon>malvids</taxon>
        <taxon>Brassicales</taxon>
        <taxon>Brassicaceae</taxon>
        <taxon>Brassiceae</taxon>
        <taxon>Eruca</taxon>
    </lineage>
</organism>
<comment type="caution">
    <text evidence="1">The sequence shown here is derived from an EMBL/GenBank/DDBJ whole genome shotgun (WGS) entry which is preliminary data.</text>
</comment>
<evidence type="ECO:0000313" key="1">
    <source>
        <dbReference type="EMBL" id="CAH8347759.1"/>
    </source>
</evidence>